<evidence type="ECO:0000313" key="1">
    <source>
        <dbReference type="EMBL" id="MDS1823792.1"/>
    </source>
</evidence>
<protein>
    <submittedName>
        <fullName evidence="1">Uncharacterized protein</fullName>
    </submittedName>
</protein>
<accession>A0AAW8Q6I7</accession>
<proteinExistence type="predicted"/>
<evidence type="ECO:0000313" key="2">
    <source>
        <dbReference type="Proteomes" id="UP001253193"/>
    </source>
</evidence>
<dbReference type="AlphaFoldDB" id="A0AAW8Q6I7"/>
<dbReference type="EMBL" id="JAUHGG010000012">
    <property type="protein sequence ID" value="MDS1823792.1"/>
    <property type="molecule type" value="Genomic_DNA"/>
</dbReference>
<sequence length="231" mass="26323">MLINNIIINKNSLIPPMHDAMWTGVGSQGTPEIFKYFMASISYVLGLKGFALRSGRAKGSDNFFEIGVPPQMHDKCEIYLPQKGFGTPTPCRSFEIHDQNVLMEAMYLIDKHCIHEHWHELINSRGNSFAVAAHTRNVFQCLGIVIRAQSKSKFLICWTRCGSKTFAETTEFSGGTRTAIRLADLNNIPVFNLCVKADARRLYDMVLEAKKHHHIPFPLPEFKELEPYMYK</sequence>
<dbReference type="RefSeq" id="WP_311020836.1">
    <property type="nucleotide sequence ID" value="NZ_JAUHGG010000012.1"/>
</dbReference>
<gene>
    <name evidence="1" type="ORF">QX249_24410</name>
</gene>
<name>A0AAW8Q6I7_VIBPH</name>
<reference evidence="1" key="1">
    <citation type="submission" date="2023-06" db="EMBL/GenBank/DDBJ databases">
        <title>Genomic Diversity of Vibrio spp. and Metagenomic Analysis of Pathogens in Florida Gulf Coastal Waters Following Hurricane Ian.</title>
        <authorList>
            <person name="Brumfield K.D."/>
        </authorList>
    </citation>
    <scope>NUCLEOTIDE SEQUENCE</scope>
    <source>
        <strain evidence="1">WBS2B-138</strain>
    </source>
</reference>
<comment type="caution">
    <text evidence="1">The sequence shown here is derived from an EMBL/GenBank/DDBJ whole genome shotgun (WGS) entry which is preliminary data.</text>
</comment>
<organism evidence="1 2">
    <name type="scientific">Vibrio parahaemolyticus</name>
    <dbReference type="NCBI Taxonomy" id="670"/>
    <lineage>
        <taxon>Bacteria</taxon>
        <taxon>Pseudomonadati</taxon>
        <taxon>Pseudomonadota</taxon>
        <taxon>Gammaproteobacteria</taxon>
        <taxon>Vibrionales</taxon>
        <taxon>Vibrionaceae</taxon>
        <taxon>Vibrio</taxon>
    </lineage>
</organism>
<dbReference type="Proteomes" id="UP001253193">
    <property type="component" value="Unassembled WGS sequence"/>
</dbReference>